<feature type="transmembrane region" description="Helical" evidence="1">
    <location>
        <begin position="175"/>
        <end position="195"/>
    </location>
</feature>
<dbReference type="InterPro" id="IPR026898">
    <property type="entry name" value="PrsW"/>
</dbReference>
<reference evidence="2 3" key="1">
    <citation type="submission" date="2024-09" db="EMBL/GenBank/DDBJ databases">
        <authorList>
            <person name="Sun Q."/>
            <person name="Mori K."/>
        </authorList>
    </citation>
    <scope>NUCLEOTIDE SEQUENCE [LARGE SCALE GENOMIC DNA]</scope>
    <source>
        <strain evidence="2 3">JCM 11411</strain>
    </source>
</reference>
<dbReference type="Proteomes" id="UP001589587">
    <property type="component" value="Unassembled WGS sequence"/>
</dbReference>
<accession>A0ABV5XHW6</accession>
<evidence type="ECO:0000256" key="1">
    <source>
        <dbReference type="SAM" id="Phobius"/>
    </source>
</evidence>
<evidence type="ECO:0000313" key="3">
    <source>
        <dbReference type="Proteomes" id="UP001589587"/>
    </source>
</evidence>
<feature type="transmembrane region" description="Helical" evidence="1">
    <location>
        <begin position="97"/>
        <end position="116"/>
    </location>
</feature>
<keyword evidence="1" id="KW-1133">Transmembrane helix</keyword>
<dbReference type="EMBL" id="JBHMAS010000049">
    <property type="protein sequence ID" value="MFB9782075.1"/>
    <property type="molecule type" value="Genomic_DNA"/>
</dbReference>
<dbReference type="GO" id="GO:0008237">
    <property type="term" value="F:metallopeptidase activity"/>
    <property type="evidence" value="ECO:0007669"/>
    <property type="project" value="UniProtKB-KW"/>
</dbReference>
<feature type="transmembrane region" description="Helical" evidence="1">
    <location>
        <begin position="215"/>
        <end position="240"/>
    </location>
</feature>
<feature type="transmembrane region" description="Helical" evidence="1">
    <location>
        <begin position="63"/>
        <end position="85"/>
    </location>
</feature>
<dbReference type="PANTHER" id="PTHR36844:SF1">
    <property type="entry name" value="PROTEASE PRSW"/>
    <property type="match status" value="1"/>
</dbReference>
<name>A0ABV5XHW6_9NOCA</name>
<organism evidence="2 3">
    <name type="scientific">Rhodococcus baikonurensis</name>
    <dbReference type="NCBI Taxonomy" id="172041"/>
    <lineage>
        <taxon>Bacteria</taxon>
        <taxon>Bacillati</taxon>
        <taxon>Actinomycetota</taxon>
        <taxon>Actinomycetes</taxon>
        <taxon>Mycobacteriales</taxon>
        <taxon>Nocardiaceae</taxon>
        <taxon>Rhodococcus</taxon>
        <taxon>Rhodococcus erythropolis group</taxon>
    </lineage>
</organism>
<keyword evidence="1" id="KW-0812">Transmembrane</keyword>
<keyword evidence="2" id="KW-0645">Protease</keyword>
<dbReference type="Pfam" id="PF13367">
    <property type="entry name" value="PrsW-protease"/>
    <property type="match status" value="1"/>
</dbReference>
<sequence>MTAPATQTTDNLITARVDAIENSGWGRSFTFYQPRNAAFWVYLMLVVTGAFKLFSMLSASAPAYGDAIALSIVLFGVYGAVFWWFTHHIDRYARQPVKLIVVAFLWGSFAATWVMAANANDAILALYAKTFGQAWAKDWGAGLTAPFTEEIAKGVGLLLLVALASRLVRTAFDGFILGAFIGLGFQIFEDVLYALNSAASQFGADPVGAAMSTIMLRMVFGVAAHTLYSAIFCAGLVYLLGRPAEPRRVGRGLILMASAMLLHGLWDSAAALSQGKAILLFPLFVVMITAALVLVFRVFRMTVPRERQFLRDVLTPEVERGVITVDELTALCGDRKARKTFRKSAASHADRKRNGYVLEAAADLADALAQARGTESDRVEFARSEVSRIRSGQPSVKL</sequence>
<keyword evidence="2" id="KW-0378">Hydrolase</keyword>
<feature type="transmembrane region" description="Helical" evidence="1">
    <location>
        <begin position="278"/>
        <end position="299"/>
    </location>
</feature>
<dbReference type="PANTHER" id="PTHR36844">
    <property type="entry name" value="PROTEASE PRSW"/>
    <property type="match status" value="1"/>
</dbReference>
<feature type="transmembrane region" description="Helical" evidence="1">
    <location>
        <begin position="37"/>
        <end position="57"/>
    </location>
</feature>
<gene>
    <name evidence="2" type="ORF">ACFFQ6_20445</name>
</gene>
<comment type="caution">
    <text evidence="2">The sequence shown here is derived from an EMBL/GenBank/DDBJ whole genome shotgun (WGS) entry which is preliminary data.</text>
</comment>
<dbReference type="RefSeq" id="WP_166809251.1">
    <property type="nucleotide sequence ID" value="NZ_JBEUOO010000059.1"/>
</dbReference>
<keyword evidence="1" id="KW-0472">Membrane</keyword>
<keyword evidence="2" id="KW-0482">Metalloprotease</keyword>
<dbReference type="GeneID" id="93800265"/>
<protein>
    <submittedName>
        <fullName evidence="2">PrsW family intramembrane metalloprotease</fullName>
    </submittedName>
</protein>
<keyword evidence="3" id="KW-1185">Reference proteome</keyword>
<evidence type="ECO:0000313" key="2">
    <source>
        <dbReference type="EMBL" id="MFB9782075.1"/>
    </source>
</evidence>
<proteinExistence type="predicted"/>
<feature type="transmembrane region" description="Helical" evidence="1">
    <location>
        <begin position="252"/>
        <end position="272"/>
    </location>
</feature>